<evidence type="ECO:0000259" key="4">
    <source>
        <dbReference type="SMART" id="SM00739"/>
    </source>
</evidence>
<dbReference type="Pfam" id="PF00467">
    <property type="entry name" value="KOW"/>
    <property type="match status" value="1"/>
</dbReference>
<evidence type="ECO:0000313" key="6">
    <source>
        <dbReference type="Proteomes" id="UP000886724"/>
    </source>
</evidence>
<dbReference type="InterPro" id="IPR006645">
    <property type="entry name" value="NGN-like_dom"/>
</dbReference>
<dbReference type="Pfam" id="PF02357">
    <property type="entry name" value="NusG"/>
    <property type="match status" value="1"/>
</dbReference>
<keyword evidence="2" id="KW-0805">Transcription regulation</keyword>
<proteinExistence type="predicted"/>
<sequence>MCENWYVIQVRSGKEDEIKNTCERSIPKDILQECFIPRSVRLRKKQGTWREIEEILFKGYVFMITDHIEELFNKLKLVPDLTKVLGNDGEFICPILKEEARFLMKFGKENHLVEMSQGYIVGDKVNIISGPLVGYEGKIKKIDRHKRIAYIEVSLFDQVVVVQVGLEIISKS</sequence>
<name>A0A9D1XP90_9FIRM</name>
<dbReference type="GO" id="GO:0006354">
    <property type="term" value="P:DNA-templated transcription elongation"/>
    <property type="evidence" value="ECO:0007669"/>
    <property type="project" value="InterPro"/>
</dbReference>
<keyword evidence="3" id="KW-0804">Transcription</keyword>
<dbReference type="SUPFAM" id="SSF82679">
    <property type="entry name" value="N-utilization substance G protein NusG, N-terminal domain"/>
    <property type="match status" value="1"/>
</dbReference>
<dbReference type="PANTHER" id="PTHR30265:SF4">
    <property type="entry name" value="KOW MOTIF FAMILY PROTEIN, EXPRESSED"/>
    <property type="match status" value="1"/>
</dbReference>
<dbReference type="InterPro" id="IPR014722">
    <property type="entry name" value="Rib_uL2_dom2"/>
</dbReference>
<accession>A0A9D1XP90</accession>
<protein>
    <submittedName>
        <fullName evidence="5">Antiterminator LoaP</fullName>
    </submittedName>
</protein>
<dbReference type="CDD" id="cd06091">
    <property type="entry name" value="KOW_NusG"/>
    <property type="match status" value="1"/>
</dbReference>
<dbReference type="Gene3D" id="3.30.70.940">
    <property type="entry name" value="NusG, N-terminal domain"/>
    <property type="match status" value="1"/>
</dbReference>
<feature type="domain" description="KOW" evidence="4">
    <location>
        <begin position="118"/>
        <end position="145"/>
    </location>
</feature>
<organism evidence="5 6">
    <name type="scientific">Candidatus Erysipelatoclostridium merdavium</name>
    <dbReference type="NCBI Taxonomy" id="2838566"/>
    <lineage>
        <taxon>Bacteria</taxon>
        <taxon>Bacillati</taxon>
        <taxon>Bacillota</taxon>
        <taxon>Erysipelotrichia</taxon>
        <taxon>Erysipelotrichales</taxon>
        <taxon>Erysipelotrichales incertae sedis</taxon>
    </lineage>
</organism>
<gene>
    <name evidence="5" type="primary">loaP</name>
    <name evidence="5" type="ORF">H9980_13125</name>
</gene>
<evidence type="ECO:0000256" key="1">
    <source>
        <dbReference type="ARBA" id="ARBA00022814"/>
    </source>
</evidence>
<evidence type="ECO:0000256" key="2">
    <source>
        <dbReference type="ARBA" id="ARBA00023015"/>
    </source>
</evidence>
<evidence type="ECO:0000256" key="3">
    <source>
        <dbReference type="ARBA" id="ARBA00023163"/>
    </source>
</evidence>
<dbReference type="InterPro" id="IPR005824">
    <property type="entry name" value="KOW"/>
</dbReference>
<dbReference type="AlphaFoldDB" id="A0A9D1XP90"/>
<keyword evidence="1" id="KW-0889">Transcription antitermination</keyword>
<dbReference type="CDD" id="cd09889">
    <property type="entry name" value="NGN_Bact_2"/>
    <property type="match status" value="1"/>
</dbReference>
<comment type="caution">
    <text evidence="5">The sequence shown here is derived from an EMBL/GenBank/DDBJ whole genome shotgun (WGS) entry which is preliminary data.</text>
</comment>
<dbReference type="Gene3D" id="2.30.30.30">
    <property type="match status" value="1"/>
</dbReference>
<dbReference type="GO" id="GO:0031564">
    <property type="term" value="P:transcription antitermination"/>
    <property type="evidence" value="ECO:0007669"/>
    <property type="project" value="UniProtKB-KW"/>
</dbReference>
<dbReference type="InterPro" id="IPR047663">
    <property type="entry name" value="Transcription_antiterm_LoaP"/>
</dbReference>
<dbReference type="NCBIfam" id="NF033641">
    <property type="entry name" value="antiterm_LoaP"/>
    <property type="match status" value="1"/>
</dbReference>
<dbReference type="SUPFAM" id="SSF50104">
    <property type="entry name" value="Translation proteins SH3-like domain"/>
    <property type="match status" value="1"/>
</dbReference>
<reference evidence="5" key="2">
    <citation type="submission" date="2021-04" db="EMBL/GenBank/DDBJ databases">
        <authorList>
            <person name="Gilroy R."/>
        </authorList>
    </citation>
    <scope>NUCLEOTIDE SEQUENCE</scope>
    <source>
        <strain evidence="5">ChiGjej1B1-14440</strain>
    </source>
</reference>
<dbReference type="PANTHER" id="PTHR30265">
    <property type="entry name" value="RHO-INTERACTING TRANSCRIPTION TERMINATION FACTOR NUSG"/>
    <property type="match status" value="1"/>
</dbReference>
<evidence type="ECO:0000313" key="5">
    <source>
        <dbReference type="EMBL" id="HIX82890.1"/>
    </source>
</evidence>
<dbReference type="EMBL" id="DXET01000293">
    <property type="protein sequence ID" value="HIX82890.1"/>
    <property type="molecule type" value="Genomic_DNA"/>
</dbReference>
<reference evidence="5" key="1">
    <citation type="journal article" date="2021" name="PeerJ">
        <title>Extensive microbial diversity within the chicken gut microbiome revealed by metagenomics and culture.</title>
        <authorList>
            <person name="Gilroy R."/>
            <person name="Ravi A."/>
            <person name="Getino M."/>
            <person name="Pursley I."/>
            <person name="Horton D.L."/>
            <person name="Alikhan N.F."/>
            <person name="Baker D."/>
            <person name="Gharbi K."/>
            <person name="Hall N."/>
            <person name="Watson M."/>
            <person name="Adriaenssens E.M."/>
            <person name="Foster-Nyarko E."/>
            <person name="Jarju S."/>
            <person name="Secka A."/>
            <person name="Antonio M."/>
            <person name="Oren A."/>
            <person name="Chaudhuri R.R."/>
            <person name="La Ragione R."/>
            <person name="Hildebrand F."/>
            <person name="Pallen M.J."/>
        </authorList>
    </citation>
    <scope>NUCLEOTIDE SEQUENCE</scope>
    <source>
        <strain evidence="5">ChiGjej1B1-14440</strain>
    </source>
</reference>
<dbReference type="Proteomes" id="UP000886724">
    <property type="component" value="Unassembled WGS sequence"/>
</dbReference>
<dbReference type="InterPro" id="IPR036735">
    <property type="entry name" value="NGN_dom_sf"/>
</dbReference>
<dbReference type="InterPro" id="IPR008991">
    <property type="entry name" value="Translation_prot_SH3-like_sf"/>
</dbReference>
<dbReference type="InterPro" id="IPR043425">
    <property type="entry name" value="NusG-like"/>
</dbReference>
<dbReference type="SMART" id="SM00739">
    <property type="entry name" value="KOW"/>
    <property type="match status" value="1"/>
</dbReference>